<dbReference type="Gene3D" id="1.10.150.240">
    <property type="entry name" value="Putative phosphatase, domain 2"/>
    <property type="match status" value="1"/>
</dbReference>
<dbReference type="InterPro" id="IPR041492">
    <property type="entry name" value="HAD_2"/>
</dbReference>
<dbReference type="NCBIfam" id="TIGR01549">
    <property type="entry name" value="HAD-SF-IA-v1"/>
    <property type="match status" value="1"/>
</dbReference>
<gene>
    <name evidence="1" type="ORF">H9851_03985</name>
</gene>
<dbReference type="PANTHER" id="PTHR43434:SF1">
    <property type="entry name" value="PHOSPHOGLYCOLATE PHOSPHATASE"/>
    <property type="match status" value="1"/>
</dbReference>
<reference evidence="1" key="1">
    <citation type="journal article" date="2021" name="PeerJ">
        <title>Extensive microbial diversity within the chicken gut microbiome revealed by metagenomics and culture.</title>
        <authorList>
            <person name="Gilroy R."/>
            <person name="Ravi A."/>
            <person name="Getino M."/>
            <person name="Pursley I."/>
            <person name="Horton D.L."/>
            <person name="Alikhan N.F."/>
            <person name="Baker D."/>
            <person name="Gharbi K."/>
            <person name="Hall N."/>
            <person name="Watson M."/>
            <person name="Adriaenssens E.M."/>
            <person name="Foster-Nyarko E."/>
            <person name="Jarju S."/>
            <person name="Secka A."/>
            <person name="Antonio M."/>
            <person name="Oren A."/>
            <person name="Chaudhuri R.R."/>
            <person name="La Ragione R."/>
            <person name="Hildebrand F."/>
            <person name="Pallen M.J."/>
        </authorList>
    </citation>
    <scope>NUCLEOTIDE SEQUENCE</scope>
    <source>
        <strain evidence="1">2189</strain>
    </source>
</reference>
<dbReference type="PRINTS" id="PR00413">
    <property type="entry name" value="HADHALOGNASE"/>
</dbReference>
<evidence type="ECO:0000313" key="2">
    <source>
        <dbReference type="Proteomes" id="UP000886847"/>
    </source>
</evidence>
<dbReference type="FunFam" id="3.40.50.1000:FF:000022">
    <property type="entry name" value="Phosphoglycolate phosphatase"/>
    <property type="match status" value="1"/>
</dbReference>
<sequence>MLKAVIFDLDGTVLDTLPDLNACMNEALTAYGCPPVSMEQTRAFVGNGGLLYAERALPPAKKAEAVRFYTEVYSPILAACKNERTRPFPGEGECMAALHAAGLRLAVVTNKSQEAADRLNETLLRPYAFDAVFGNRDGIPVKPDPTSTRMVLRQLGVLPAEAVFVGDGETDVQTAKNAGMRSVSVLWGFRSRAQLEEAGAERFAESYAQLQEILLSM</sequence>
<dbReference type="GO" id="GO:0008967">
    <property type="term" value="F:phosphoglycolate phosphatase activity"/>
    <property type="evidence" value="ECO:0007669"/>
    <property type="project" value="TreeGrafter"/>
</dbReference>
<dbReference type="Pfam" id="PF13419">
    <property type="entry name" value="HAD_2"/>
    <property type="match status" value="1"/>
</dbReference>
<dbReference type="SUPFAM" id="SSF56784">
    <property type="entry name" value="HAD-like"/>
    <property type="match status" value="1"/>
</dbReference>
<protein>
    <submittedName>
        <fullName evidence="1">HAD family hydrolase</fullName>
    </submittedName>
</protein>
<evidence type="ECO:0000313" key="1">
    <source>
        <dbReference type="EMBL" id="HIX50421.1"/>
    </source>
</evidence>
<dbReference type="InterPro" id="IPR023198">
    <property type="entry name" value="PGP-like_dom2"/>
</dbReference>
<dbReference type="InterPro" id="IPR050155">
    <property type="entry name" value="HAD-like_hydrolase_sf"/>
</dbReference>
<name>A0A9D1W098_9FIRM</name>
<dbReference type="PANTHER" id="PTHR43434">
    <property type="entry name" value="PHOSPHOGLYCOLATE PHOSPHATASE"/>
    <property type="match status" value="1"/>
</dbReference>
<dbReference type="AlphaFoldDB" id="A0A9D1W098"/>
<dbReference type="InterPro" id="IPR006439">
    <property type="entry name" value="HAD-SF_hydro_IA"/>
</dbReference>
<dbReference type="SFLD" id="SFLDG01135">
    <property type="entry name" value="C1.5.6:_HAD__Beta-PGM__Phospha"/>
    <property type="match status" value="1"/>
</dbReference>
<dbReference type="Proteomes" id="UP000886847">
    <property type="component" value="Unassembled WGS sequence"/>
</dbReference>
<dbReference type="Gene3D" id="3.40.50.1000">
    <property type="entry name" value="HAD superfamily/HAD-like"/>
    <property type="match status" value="1"/>
</dbReference>
<reference evidence="1" key="2">
    <citation type="submission" date="2021-04" db="EMBL/GenBank/DDBJ databases">
        <authorList>
            <person name="Gilroy R."/>
        </authorList>
    </citation>
    <scope>NUCLEOTIDE SEQUENCE</scope>
    <source>
        <strain evidence="1">2189</strain>
    </source>
</reference>
<dbReference type="GO" id="GO:0006281">
    <property type="term" value="P:DNA repair"/>
    <property type="evidence" value="ECO:0007669"/>
    <property type="project" value="TreeGrafter"/>
</dbReference>
<comment type="caution">
    <text evidence="1">The sequence shown here is derived from an EMBL/GenBank/DDBJ whole genome shotgun (WGS) entry which is preliminary data.</text>
</comment>
<accession>A0A9D1W098</accession>
<dbReference type="GO" id="GO:0005829">
    <property type="term" value="C:cytosol"/>
    <property type="evidence" value="ECO:0007669"/>
    <property type="project" value="TreeGrafter"/>
</dbReference>
<dbReference type="InterPro" id="IPR023214">
    <property type="entry name" value="HAD_sf"/>
</dbReference>
<dbReference type="EMBL" id="DXEW01000020">
    <property type="protein sequence ID" value="HIX50421.1"/>
    <property type="molecule type" value="Genomic_DNA"/>
</dbReference>
<proteinExistence type="predicted"/>
<keyword evidence="1" id="KW-0378">Hydrolase</keyword>
<dbReference type="SFLD" id="SFLDS00003">
    <property type="entry name" value="Haloacid_Dehalogenase"/>
    <property type="match status" value="1"/>
</dbReference>
<dbReference type="InterPro" id="IPR036412">
    <property type="entry name" value="HAD-like_sf"/>
</dbReference>
<organism evidence="1 2">
    <name type="scientific">Candidatus Borkfalkia faecavium</name>
    <dbReference type="NCBI Taxonomy" id="2838508"/>
    <lineage>
        <taxon>Bacteria</taxon>
        <taxon>Bacillati</taxon>
        <taxon>Bacillota</taxon>
        <taxon>Clostridia</taxon>
        <taxon>Christensenellales</taxon>
        <taxon>Christensenellaceae</taxon>
        <taxon>Candidatus Borkfalkia</taxon>
    </lineage>
</organism>
<dbReference type="SFLD" id="SFLDG01129">
    <property type="entry name" value="C1.5:_HAD__Beta-PGM__Phosphata"/>
    <property type="match status" value="1"/>
</dbReference>